<accession>A0ABP7S092</accession>
<evidence type="ECO:0000259" key="1">
    <source>
        <dbReference type="Pfam" id="PF08242"/>
    </source>
</evidence>
<dbReference type="PANTHER" id="PTHR43861:SF1">
    <property type="entry name" value="TRANS-ACONITATE 2-METHYLTRANSFERASE"/>
    <property type="match status" value="1"/>
</dbReference>
<dbReference type="Gene3D" id="3.40.50.12780">
    <property type="entry name" value="N-terminal domain of ligase-like"/>
    <property type="match status" value="1"/>
</dbReference>
<dbReference type="EMBL" id="BAABAL010000008">
    <property type="protein sequence ID" value="GAA4004636.1"/>
    <property type="molecule type" value="Genomic_DNA"/>
</dbReference>
<evidence type="ECO:0000313" key="2">
    <source>
        <dbReference type="EMBL" id="GAA4004636.1"/>
    </source>
</evidence>
<name>A0ABP7S092_9PSEU</name>
<proteinExistence type="predicted"/>
<reference evidence="3" key="1">
    <citation type="journal article" date="2019" name="Int. J. Syst. Evol. Microbiol.">
        <title>The Global Catalogue of Microorganisms (GCM) 10K type strain sequencing project: providing services to taxonomists for standard genome sequencing and annotation.</title>
        <authorList>
            <consortium name="The Broad Institute Genomics Platform"/>
            <consortium name="The Broad Institute Genome Sequencing Center for Infectious Disease"/>
            <person name="Wu L."/>
            <person name="Ma J."/>
        </authorList>
    </citation>
    <scope>NUCLEOTIDE SEQUENCE [LARGE SCALE GENOMIC DNA]</scope>
    <source>
        <strain evidence="3">JCM 17342</strain>
    </source>
</reference>
<protein>
    <recommendedName>
        <fullName evidence="1">Methyltransferase type 12 domain-containing protein</fullName>
    </recommendedName>
</protein>
<dbReference type="InterPro" id="IPR042099">
    <property type="entry name" value="ANL_N_sf"/>
</dbReference>
<feature type="domain" description="Methyltransferase type 12" evidence="1">
    <location>
        <begin position="318"/>
        <end position="416"/>
    </location>
</feature>
<dbReference type="SUPFAM" id="SSF53335">
    <property type="entry name" value="S-adenosyl-L-methionine-dependent methyltransferases"/>
    <property type="match status" value="1"/>
</dbReference>
<dbReference type="SUPFAM" id="SSF56801">
    <property type="entry name" value="Acetyl-CoA synthetase-like"/>
    <property type="match status" value="1"/>
</dbReference>
<comment type="caution">
    <text evidence="2">The sequence shown here is derived from an EMBL/GenBank/DDBJ whole genome shotgun (WGS) entry which is preliminary data.</text>
</comment>
<gene>
    <name evidence="2" type="ORF">GCM10022247_27080</name>
</gene>
<evidence type="ECO:0000313" key="3">
    <source>
        <dbReference type="Proteomes" id="UP001501747"/>
    </source>
</evidence>
<dbReference type="CDD" id="cd02440">
    <property type="entry name" value="AdoMet_MTases"/>
    <property type="match status" value="1"/>
</dbReference>
<dbReference type="Proteomes" id="UP001501747">
    <property type="component" value="Unassembled WGS sequence"/>
</dbReference>
<dbReference type="InterPro" id="IPR029063">
    <property type="entry name" value="SAM-dependent_MTases_sf"/>
</dbReference>
<dbReference type="PANTHER" id="PTHR43861">
    <property type="entry name" value="TRANS-ACONITATE 2-METHYLTRANSFERASE-RELATED"/>
    <property type="match status" value="1"/>
</dbReference>
<keyword evidence="3" id="KW-1185">Reference proteome</keyword>
<dbReference type="InterPro" id="IPR013217">
    <property type="entry name" value="Methyltransf_12"/>
</dbReference>
<dbReference type="Gene3D" id="3.40.50.150">
    <property type="entry name" value="Vaccinia Virus protein VP39"/>
    <property type="match status" value="1"/>
</dbReference>
<organism evidence="2 3">
    <name type="scientific">Allokutzneria multivorans</name>
    <dbReference type="NCBI Taxonomy" id="1142134"/>
    <lineage>
        <taxon>Bacteria</taxon>
        <taxon>Bacillati</taxon>
        <taxon>Actinomycetota</taxon>
        <taxon>Actinomycetes</taxon>
        <taxon>Pseudonocardiales</taxon>
        <taxon>Pseudonocardiaceae</taxon>
        <taxon>Allokutzneria</taxon>
    </lineage>
</organism>
<sequence>MNVTDIDFLRRRVDEDDALRSAPELREALDSGAPGVGPWLAAFGGRAERNLVLFPLRGAGSDIVLATLLAGGSVVLGDLDAHPARTLAQLERSGATAVTLPSKMVERLNSEPSAPMTDLSELRRIYYVGEPARFDIPGPQLSRVDTLTLDHVEQFVVRFRDAVLASMLLTLQANDVLHDPAVSHSADEILTAAHVAARHHGVVLRWLVALTEHGVLARQGDRFLGTDPISRDAVEKAWDASEKLWTGHLGAAEVAAYFWHNAERLPQLMTGEEQATLLLFPEGRTDIADALYRDTAVARHLNARASETVQRLGAKRILEVGAGTGATSEVVIRDLAGQEGVDYLFTDLSAFFLTTAKERFAEHPWVRYGIYDIDGENPAGMGTFDAVIAAGVLNNARDADATLKRLKELLVPGGSLLIIEPTREYYEILISQAFMMTAAEDARLRSGTTFLSRQQWVEAIDRAGLSLVDVTPDDAHPLSPMSQYLFVARH</sequence>
<dbReference type="Pfam" id="PF08242">
    <property type="entry name" value="Methyltransf_12"/>
    <property type="match status" value="1"/>
</dbReference>
<dbReference type="RefSeq" id="WP_344874483.1">
    <property type="nucleotide sequence ID" value="NZ_BAABAL010000008.1"/>
</dbReference>